<organism evidence="2">
    <name type="scientific">Octopus bimaculoides</name>
    <name type="common">California two-spotted octopus</name>
    <dbReference type="NCBI Taxonomy" id="37653"/>
    <lineage>
        <taxon>Eukaryota</taxon>
        <taxon>Metazoa</taxon>
        <taxon>Spiralia</taxon>
        <taxon>Lophotrochozoa</taxon>
        <taxon>Mollusca</taxon>
        <taxon>Cephalopoda</taxon>
        <taxon>Coleoidea</taxon>
        <taxon>Octopodiformes</taxon>
        <taxon>Octopoda</taxon>
        <taxon>Incirrata</taxon>
        <taxon>Octopodidae</taxon>
        <taxon>Octopus</taxon>
    </lineage>
</organism>
<dbReference type="EMBL" id="KQ418475">
    <property type="protein sequence ID" value="KOF87201.1"/>
    <property type="molecule type" value="Genomic_DNA"/>
</dbReference>
<reference evidence="2" key="1">
    <citation type="submission" date="2015-07" db="EMBL/GenBank/DDBJ databases">
        <title>MeaNS - Measles Nucleotide Surveillance Program.</title>
        <authorList>
            <person name="Tran T."/>
            <person name="Druce J."/>
        </authorList>
    </citation>
    <scope>NUCLEOTIDE SEQUENCE</scope>
    <source>
        <strain evidence="2">UCB-OBI-ISO-001</strain>
        <tissue evidence="2">Gonad</tissue>
    </source>
</reference>
<feature type="region of interest" description="Disordered" evidence="1">
    <location>
        <begin position="39"/>
        <end position="60"/>
    </location>
</feature>
<name>A0A0L8HD30_OCTBM</name>
<feature type="compositionally biased region" description="Basic and acidic residues" evidence="1">
    <location>
        <begin position="45"/>
        <end position="60"/>
    </location>
</feature>
<evidence type="ECO:0000256" key="1">
    <source>
        <dbReference type="SAM" id="MobiDB-lite"/>
    </source>
</evidence>
<feature type="non-terminal residue" evidence="2">
    <location>
        <position position="1"/>
    </location>
</feature>
<protein>
    <submittedName>
        <fullName evidence="2">Uncharacterized protein</fullName>
    </submittedName>
</protein>
<proteinExistence type="predicted"/>
<gene>
    <name evidence="2" type="ORF">OCBIM_22017278mg</name>
</gene>
<dbReference type="AlphaFoldDB" id="A0A0L8HD30"/>
<evidence type="ECO:0000313" key="2">
    <source>
        <dbReference type="EMBL" id="KOF87201.1"/>
    </source>
</evidence>
<accession>A0A0L8HD30</accession>
<sequence>RLISRPFRRYKDQLKQSFKLTGIDPKAWNIEAQDRPGWHHSISTVRDHFEAERQRKEEEK</sequence>